<dbReference type="InterPro" id="IPR011009">
    <property type="entry name" value="Kinase-like_dom_sf"/>
</dbReference>
<organism evidence="14 15">
    <name type="scientific">Magnaporthiopsis poae (strain ATCC 64411 / 73-15)</name>
    <name type="common">Kentucky bluegrass fungus</name>
    <name type="synonym">Magnaporthe poae</name>
    <dbReference type="NCBI Taxonomy" id="644358"/>
    <lineage>
        <taxon>Eukaryota</taxon>
        <taxon>Fungi</taxon>
        <taxon>Dikarya</taxon>
        <taxon>Ascomycota</taxon>
        <taxon>Pezizomycotina</taxon>
        <taxon>Sordariomycetes</taxon>
        <taxon>Sordariomycetidae</taxon>
        <taxon>Magnaporthales</taxon>
        <taxon>Magnaporthaceae</taxon>
        <taxon>Magnaporthiopsis</taxon>
    </lineage>
</organism>
<dbReference type="InterPro" id="IPR000719">
    <property type="entry name" value="Prot_kinase_dom"/>
</dbReference>
<evidence type="ECO:0000313" key="15">
    <source>
        <dbReference type="Proteomes" id="UP000011715"/>
    </source>
</evidence>
<dbReference type="PROSITE" id="PS00107">
    <property type="entry name" value="PROTEIN_KINASE_ATP"/>
    <property type="match status" value="1"/>
</dbReference>
<name>A0A0C4DUR5_MAGP6</name>
<reference evidence="14" key="4">
    <citation type="journal article" date="2015" name="G3 (Bethesda)">
        <title>Genome sequences of three phytopathogenic species of the Magnaporthaceae family of fungi.</title>
        <authorList>
            <person name="Okagaki L.H."/>
            <person name="Nunes C.C."/>
            <person name="Sailsbery J."/>
            <person name="Clay B."/>
            <person name="Brown D."/>
            <person name="John T."/>
            <person name="Oh Y."/>
            <person name="Young N."/>
            <person name="Fitzgerald M."/>
            <person name="Haas B.J."/>
            <person name="Zeng Q."/>
            <person name="Young S."/>
            <person name="Adiconis X."/>
            <person name="Fan L."/>
            <person name="Levin J.Z."/>
            <person name="Mitchell T.K."/>
            <person name="Okubara P.A."/>
            <person name="Farman M.L."/>
            <person name="Kohn L.M."/>
            <person name="Birren B."/>
            <person name="Ma L.-J."/>
            <person name="Dean R.A."/>
        </authorList>
    </citation>
    <scope>NUCLEOTIDE SEQUENCE</scope>
    <source>
        <strain evidence="14">ATCC 64411 / 73-15</strain>
    </source>
</reference>
<comment type="similarity">
    <text evidence="1">Belongs to the protein kinase superfamily. STE Ser/Thr protein kinase family. STE20 subfamily.</text>
</comment>
<dbReference type="eggNOG" id="KOG0201">
    <property type="taxonomic scope" value="Eukaryota"/>
</dbReference>
<comment type="catalytic activity">
    <reaction evidence="9">
        <text>L-seryl-[protein] + ATP = O-phospho-L-seryl-[protein] + ADP + H(+)</text>
        <dbReference type="Rhea" id="RHEA:17989"/>
        <dbReference type="Rhea" id="RHEA-COMP:9863"/>
        <dbReference type="Rhea" id="RHEA-COMP:11604"/>
        <dbReference type="ChEBI" id="CHEBI:15378"/>
        <dbReference type="ChEBI" id="CHEBI:29999"/>
        <dbReference type="ChEBI" id="CHEBI:30616"/>
        <dbReference type="ChEBI" id="CHEBI:83421"/>
        <dbReference type="ChEBI" id="CHEBI:456216"/>
        <dbReference type="EC" id="2.7.11.1"/>
    </reaction>
</comment>
<dbReference type="PROSITE" id="PS50011">
    <property type="entry name" value="PROTEIN_KINASE_DOM"/>
    <property type="match status" value="1"/>
</dbReference>
<evidence type="ECO:0000259" key="12">
    <source>
        <dbReference type="PROSITE" id="PS50011"/>
    </source>
</evidence>
<feature type="region of interest" description="Disordered" evidence="11">
    <location>
        <begin position="568"/>
        <end position="588"/>
    </location>
</feature>
<evidence type="ECO:0000256" key="7">
    <source>
        <dbReference type="ARBA" id="ARBA00022840"/>
    </source>
</evidence>
<dbReference type="EnsemblFungi" id="MAPG_03707T0">
    <property type="protein sequence ID" value="MAPG_03707T0"/>
    <property type="gene ID" value="MAPG_03707"/>
</dbReference>
<dbReference type="FunFam" id="1.10.510.10:FF:000670">
    <property type="entry name" value="Serine/threonin protein kinase, putative"/>
    <property type="match status" value="1"/>
</dbReference>
<dbReference type="OrthoDB" id="248923at2759"/>
<keyword evidence="5 10" id="KW-0547">Nucleotide-binding</keyword>
<dbReference type="PROSITE" id="PS00108">
    <property type="entry name" value="PROTEIN_KINASE_ST"/>
    <property type="match status" value="1"/>
</dbReference>
<feature type="compositionally biased region" description="Gly residues" evidence="11">
    <location>
        <begin position="674"/>
        <end position="683"/>
    </location>
</feature>
<evidence type="ECO:0000313" key="14">
    <source>
        <dbReference type="EnsemblFungi" id="MAPG_03707T0"/>
    </source>
</evidence>
<sequence>MMPRASLQVRGADQSVTKRKALEDAQKMQMHIVEESAKSGKEPPPYVLQELIGKGSYGRVYKASDAKDNRVVAVKIIDIDESDTLNPKLADTYREIMNEISALKLLSESGARNVNVVLEAIPVQSSMWIITEYCAGGSVSTLMQPTAPNGLQEKWIIPILREVAEAIFWVHRQGIIHRDIKCANVLITEAGGVQLCDFGVAGVIETRLDKRTTVIGTPNWMAPELFDGSNSYGTEVDIWAFGSLVFEVASGLPPNALSGMAFHQLGNFIKKQAPRLEGDQYSDALKDLVAYCLVDDPTKRPPIEAIQQHPYIFRTEERFPTSSLALLVRAYRLWESQGGSRKSLFNPGGAQGLNGLSESDLSSTALAADEWNFSTTMAFDQRLFDDSDNQAVYDVYGSNLGLPEFNDETTRPSKAKGRRRPPPQLPVLKAPLEKVFDPNTISNYEDNSRVYYGRPMPPPTASDLPLRDDSLHSTLRESLIDLDMSLDGSRLSMFTDMETIRASNSHASSGVDYSHLDYGMDDSHDFNKAPLSDPADMNNNRRTQDWKFPSVQATPLSANPEISHFSFHDDLGMTPEPSPPPQGRPQLLHHQTDPIAMQSQAYNELSVPRAPDNRTSVGSLIDLDESLPDSMPELTRPSTANSDVGSVTGSDIGTTANPFEFERHASIYVSSPPRGGGGGGSFGGREPSIYVSDDSDFARLAVGSKQEGSASMPNLVLNDGNGGSLVGSSDSQRRPRPDSYDDGGYPGGEYLDADYLSMMDHRRETQENLGGGGQMPQRYDMSQQQQFSQQHIQDVEEMPTLPEPPSARVMQGVCSQQEASDELQRMLASFQEHLSFSHAHVLNLPILRRNPSGGGGGGVGGGRLEPATED</sequence>
<keyword evidence="7 10" id="KW-0067">ATP-binding</keyword>
<evidence type="ECO:0000256" key="9">
    <source>
        <dbReference type="ARBA" id="ARBA00048679"/>
    </source>
</evidence>
<feature type="region of interest" description="Disordered" evidence="11">
    <location>
        <begin position="403"/>
        <end position="426"/>
    </location>
</feature>
<evidence type="ECO:0000313" key="13">
    <source>
        <dbReference type="EMBL" id="KLU84668.1"/>
    </source>
</evidence>
<dbReference type="GO" id="GO:0005524">
    <property type="term" value="F:ATP binding"/>
    <property type="evidence" value="ECO:0007669"/>
    <property type="project" value="UniProtKB-UniRule"/>
</dbReference>
<evidence type="ECO:0000256" key="3">
    <source>
        <dbReference type="ARBA" id="ARBA00022527"/>
    </source>
</evidence>
<keyword evidence="15" id="KW-1185">Reference proteome</keyword>
<dbReference type="SUPFAM" id="SSF56112">
    <property type="entry name" value="Protein kinase-like (PK-like)"/>
    <property type="match status" value="1"/>
</dbReference>
<evidence type="ECO:0000256" key="5">
    <source>
        <dbReference type="ARBA" id="ARBA00022741"/>
    </source>
</evidence>
<keyword evidence="3" id="KW-0723">Serine/threonine-protein kinase</keyword>
<reference evidence="14" key="5">
    <citation type="submission" date="2015-06" db="UniProtKB">
        <authorList>
            <consortium name="EnsemblFungi"/>
        </authorList>
    </citation>
    <scope>IDENTIFICATION</scope>
    <source>
        <strain evidence="14">ATCC 64411</strain>
    </source>
</reference>
<reference evidence="15" key="1">
    <citation type="submission" date="2010-05" db="EMBL/GenBank/DDBJ databases">
        <title>The genome sequence of Magnaporthe poae strain ATCC 64411.</title>
        <authorList>
            <person name="Ma L.-J."/>
            <person name="Dead R."/>
            <person name="Young S."/>
            <person name="Zeng Q."/>
            <person name="Koehrsen M."/>
            <person name="Alvarado L."/>
            <person name="Berlin A."/>
            <person name="Chapman S.B."/>
            <person name="Chen Z."/>
            <person name="Freedman E."/>
            <person name="Gellesch M."/>
            <person name="Goldberg J."/>
            <person name="Griggs A."/>
            <person name="Gujja S."/>
            <person name="Heilman E.R."/>
            <person name="Heiman D."/>
            <person name="Hepburn T."/>
            <person name="Howarth C."/>
            <person name="Jen D."/>
            <person name="Larson L."/>
            <person name="Mehta T."/>
            <person name="Neiman D."/>
            <person name="Pearson M."/>
            <person name="Roberts A."/>
            <person name="Saif S."/>
            <person name="Shea T."/>
            <person name="Shenoy N."/>
            <person name="Sisk P."/>
            <person name="Stolte C."/>
            <person name="Sykes S."/>
            <person name="Walk T."/>
            <person name="White J."/>
            <person name="Yandava C."/>
            <person name="Haas B."/>
            <person name="Nusbaum C."/>
            <person name="Birren B."/>
        </authorList>
    </citation>
    <scope>NUCLEOTIDE SEQUENCE [LARGE SCALE GENOMIC DNA]</scope>
    <source>
        <strain evidence="15">ATCC 64411 / 73-15</strain>
    </source>
</reference>
<dbReference type="InterPro" id="IPR050629">
    <property type="entry name" value="STE20/SPS1-PAK"/>
</dbReference>
<dbReference type="EMBL" id="ADBL01000880">
    <property type="status" value="NOT_ANNOTATED_CDS"/>
    <property type="molecule type" value="Genomic_DNA"/>
</dbReference>
<reference evidence="13" key="2">
    <citation type="submission" date="2010-05" db="EMBL/GenBank/DDBJ databases">
        <title>The Genome Sequence of Magnaporthe poae strain ATCC 64411.</title>
        <authorList>
            <consortium name="The Broad Institute Genome Sequencing Platform"/>
            <consortium name="Broad Institute Genome Sequencing Center for Infectious Disease"/>
            <person name="Ma L.-J."/>
            <person name="Dead R."/>
            <person name="Young S."/>
            <person name="Zeng Q."/>
            <person name="Koehrsen M."/>
            <person name="Alvarado L."/>
            <person name="Berlin A."/>
            <person name="Chapman S.B."/>
            <person name="Chen Z."/>
            <person name="Freedman E."/>
            <person name="Gellesch M."/>
            <person name="Goldberg J."/>
            <person name="Griggs A."/>
            <person name="Gujja S."/>
            <person name="Heilman E.R."/>
            <person name="Heiman D."/>
            <person name="Hepburn T."/>
            <person name="Howarth C."/>
            <person name="Jen D."/>
            <person name="Larson L."/>
            <person name="Mehta T."/>
            <person name="Neiman D."/>
            <person name="Pearson M."/>
            <person name="Roberts A."/>
            <person name="Saif S."/>
            <person name="Shea T."/>
            <person name="Shenoy N."/>
            <person name="Sisk P."/>
            <person name="Stolte C."/>
            <person name="Sykes S."/>
            <person name="Walk T."/>
            <person name="White J."/>
            <person name="Yandava C."/>
            <person name="Haas B."/>
            <person name="Nusbaum C."/>
            <person name="Birren B."/>
        </authorList>
    </citation>
    <scope>NUCLEOTIDE SEQUENCE</scope>
    <source>
        <strain evidence="13">ATCC 64411</strain>
    </source>
</reference>
<comment type="catalytic activity">
    <reaction evidence="8">
        <text>L-threonyl-[protein] + ATP = O-phospho-L-threonyl-[protein] + ADP + H(+)</text>
        <dbReference type="Rhea" id="RHEA:46608"/>
        <dbReference type="Rhea" id="RHEA-COMP:11060"/>
        <dbReference type="Rhea" id="RHEA-COMP:11605"/>
        <dbReference type="ChEBI" id="CHEBI:15378"/>
        <dbReference type="ChEBI" id="CHEBI:30013"/>
        <dbReference type="ChEBI" id="CHEBI:30616"/>
        <dbReference type="ChEBI" id="CHEBI:61977"/>
        <dbReference type="ChEBI" id="CHEBI:456216"/>
        <dbReference type="EC" id="2.7.11.1"/>
    </reaction>
</comment>
<evidence type="ECO:0000256" key="1">
    <source>
        <dbReference type="ARBA" id="ARBA00008874"/>
    </source>
</evidence>
<dbReference type="OMA" id="FKLWEAQ"/>
<dbReference type="EMBL" id="GL876968">
    <property type="protein sequence ID" value="KLU84668.1"/>
    <property type="molecule type" value="Genomic_DNA"/>
</dbReference>
<evidence type="ECO:0000256" key="6">
    <source>
        <dbReference type="ARBA" id="ARBA00022777"/>
    </source>
</evidence>
<dbReference type="PANTHER" id="PTHR48012:SF10">
    <property type="entry name" value="FI20177P1"/>
    <property type="match status" value="1"/>
</dbReference>
<dbReference type="SMART" id="SM00220">
    <property type="entry name" value="S_TKc"/>
    <property type="match status" value="1"/>
</dbReference>
<feature type="compositionally biased region" description="Polar residues" evidence="11">
    <location>
        <begin position="636"/>
        <end position="656"/>
    </location>
</feature>
<feature type="binding site" evidence="10">
    <location>
        <position position="75"/>
    </location>
    <ligand>
        <name>ATP</name>
        <dbReference type="ChEBI" id="CHEBI:30616"/>
    </ligand>
</feature>
<keyword evidence="6 13" id="KW-0418">Kinase</keyword>
<dbReference type="AlphaFoldDB" id="A0A0C4DUR5"/>
<gene>
    <name evidence="13" type="ORF">MAPG_03707</name>
</gene>
<evidence type="ECO:0000256" key="8">
    <source>
        <dbReference type="ARBA" id="ARBA00047899"/>
    </source>
</evidence>
<dbReference type="VEuPathDB" id="FungiDB:MAPG_03707"/>
<evidence type="ECO:0000256" key="4">
    <source>
        <dbReference type="ARBA" id="ARBA00022679"/>
    </source>
</evidence>
<dbReference type="GO" id="GO:0051094">
    <property type="term" value="P:positive regulation of developmental process"/>
    <property type="evidence" value="ECO:0007669"/>
    <property type="project" value="UniProtKB-ARBA"/>
</dbReference>
<accession>A0A0C4DUR5</accession>
<dbReference type="PANTHER" id="PTHR48012">
    <property type="entry name" value="STERILE20-LIKE KINASE, ISOFORM B-RELATED"/>
    <property type="match status" value="1"/>
</dbReference>
<keyword evidence="4" id="KW-0808">Transferase</keyword>
<evidence type="ECO:0000256" key="2">
    <source>
        <dbReference type="ARBA" id="ARBA00012513"/>
    </source>
</evidence>
<feature type="region of interest" description="Disordered" evidence="11">
    <location>
        <begin position="847"/>
        <end position="870"/>
    </location>
</feature>
<evidence type="ECO:0000256" key="11">
    <source>
        <dbReference type="SAM" id="MobiDB-lite"/>
    </source>
</evidence>
<dbReference type="STRING" id="644358.A0A0C4DUR5"/>
<proteinExistence type="inferred from homology"/>
<dbReference type="Gene3D" id="1.10.510.10">
    <property type="entry name" value="Transferase(Phosphotransferase) domain 1"/>
    <property type="match status" value="1"/>
</dbReference>
<evidence type="ECO:0000256" key="10">
    <source>
        <dbReference type="PROSITE-ProRule" id="PRU10141"/>
    </source>
</evidence>
<feature type="compositionally biased region" description="Gly residues" evidence="11">
    <location>
        <begin position="852"/>
        <end position="863"/>
    </location>
</feature>
<feature type="region of interest" description="Disordered" evidence="11">
    <location>
        <begin position="704"/>
        <end position="751"/>
    </location>
</feature>
<protein>
    <recommendedName>
        <fullName evidence="2">non-specific serine/threonine protein kinase</fullName>
        <ecNumber evidence="2">2.7.11.1</ecNumber>
    </recommendedName>
</protein>
<feature type="region of interest" description="Disordered" evidence="11">
    <location>
        <begin position="623"/>
        <end position="656"/>
    </location>
</feature>
<dbReference type="GO" id="GO:0004674">
    <property type="term" value="F:protein serine/threonine kinase activity"/>
    <property type="evidence" value="ECO:0007669"/>
    <property type="project" value="UniProtKB-KW"/>
</dbReference>
<dbReference type="InterPro" id="IPR008271">
    <property type="entry name" value="Ser/Thr_kinase_AS"/>
</dbReference>
<feature type="region of interest" description="Disordered" evidence="11">
    <location>
        <begin position="669"/>
        <end position="688"/>
    </location>
</feature>
<dbReference type="Proteomes" id="UP000011715">
    <property type="component" value="Unassembled WGS sequence"/>
</dbReference>
<dbReference type="Pfam" id="PF00069">
    <property type="entry name" value="Pkinase"/>
    <property type="match status" value="1"/>
</dbReference>
<dbReference type="EC" id="2.7.11.1" evidence="2"/>
<feature type="domain" description="Protein kinase" evidence="12">
    <location>
        <begin position="46"/>
        <end position="312"/>
    </location>
</feature>
<reference evidence="13" key="3">
    <citation type="submission" date="2011-03" db="EMBL/GenBank/DDBJ databases">
        <title>Annotation of Magnaporthe poae ATCC 64411.</title>
        <authorList>
            <person name="Ma L.-J."/>
            <person name="Dead R."/>
            <person name="Young S.K."/>
            <person name="Zeng Q."/>
            <person name="Gargeya S."/>
            <person name="Fitzgerald M."/>
            <person name="Haas B."/>
            <person name="Abouelleil A."/>
            <person name="Alvarado L."/>
            <person name="Arachchi H.M."/>
            <person name="Berlin A."/>
            <person name="Brown A."/>
            <person name="Chapman S.B."/>
            <person name="Chen Z."/>
            <person name="Dunbar C."/>
            <person name="Freedman E."/>
            <person name="Gearin G."/>
            <person name="Gellesch M."/>
            <person name="Goldberg J."/>
            <person name="Griggs A."/>
            <person name="Gujja S."/>
            <person name="Heiman D."/>
            <person name="Howarth C."/>
            <person name="Larson L."/>
            <person name="Lui A."/>
            <person name="MacDonald P.J.P."/>
            <person name="Mehta T."/>
            <person name="Montmayeur A."/>
            <person name="Murphy C."/>
            <person name="Neiman D."/>
            <person name="Pearson M."/>
            <person name="Priest M."/>
            <person name="Roberts A."/>
            <person name="Saif S."/>
            <person name="Shea T."/>
            <person name="Shenoy N."/>
            <person name="Sisk P."/>
            <person name="Stolte C."/>
            <person name="Sykes S."/>
            <person name="Yandava C."/>
            <person name="Wortman J."/>
            <person name="Nusbaum C."/>
            <person name="Birren B."/>
        </authorList>
    </citation>
    <scope>NUCLEOTIDE SEQUENCE</scope>
    <source>
        <strain evidence="13">ATCC 64411</strain>
    </source>
</reference>
<dbReference type="InterPro" id="IPR017441">
    <property type="entry name" value="Protein_kinase_ATP_BS"/>
</dbReference>
<dbReference type="GO" id="GO:0005737">
    <property type="term" value="C:cytoplasm"/>
    <property type="evidence" value="ECO:0007669"/>
    <property type="project" value="TreeGrafter"/>
</dbReference>